<dbReference type="AlphaFoldDB" id="X1MZ65"/>
<evidence type="ECO:0008006" key="2">
    <source>
        <dbReference type="Google" id="ProtNLM"/>
    </source>
</evidence>
<dbReference type="EMBL" id="BARV01013108">
    <property type="protein sequence ID" value="GAI11654.1"/>
    <property type="molecule type" value="Genomic_DNA"/>
</dbReference>
<name>X1MZ65_9ZZZZ</name>
<reference evidence="1" key="1">
    <citation type="journal article" date="2014" name="Front. Microbiol.">
        <title>High frequency of phylogenetically diverse reductive dehalogenase-homologous genes in deep subseafloor sedimentary metagenomes.</title>
        <authorList>
            <person name="Kawai M."/>
            <person name="Futagami T."/>
            <person name="Toyoda A."/>
            <person name="Takaki Y."/>
            <person name="Nishi S."/>
            <person name="Hori S."/>
            <person name="Arai W."/>
            <person name="Tsubouchi T."/>
            <person name="Morono Y."/>
            <person name="Uchiyama I."/>
            <person name="Ito T."/>
            <person name="Fujiyama A."/>
            <person name="Inagaki F."/>
            <person name="Takami H."/>
        </authorList>
    </citation>
    <scope>NUCLEOTIDE SEQUENCE</scope>
    <source>
        <strain evidence="1">Expedition CK06-06</strain>
    </source>
</reference>
<organism evidence="1">
    <name type="scientific">marine sediment metagenome</name>
    <dbReference type="NCBI Taxonomy" id="412755"/>
    <lineage>
        <taxon>unclassified sequences</taxon>
        <taxon>metagenomes</taxon>
        <taxon>ecological metagenomes</taxon>
    </lineage>
</organism>
<comment type="caution">
    <text evidence="1">The sequence shown here is derived from an EMBL/GenBank/DDBJ whole genome shotgun (WGS) entry which is preliminary data.</text>
</comment>
<protein>
    <recommendedName>
        <fullName evidence="2">Transketolase signature 1 domain-containing protein</fullName>
    </recommendedName>
</protein>
<gene>
    <name evidence="1" type="ORF">S06H3_23887</name>
</gene>
<feature type="non-terminal residue" evidence="1">
    <location>
        <position position="74"/>
    </location>
</feature>
<sequence>MKIFAVGPIDIGPIAGLQFNLQFMLNHIKVSSESTPEANIFDFSVAELGEMAKRLRRHVITMTATAGSGHPGGS</sequence>
<evidence type="ECO:0000313" key="1">
    <source>
        <dbReference type="EMBL" id="GAI11654.1"/>
    </source>
</evidence>
<accession>X1MZ65</accession>
<proteinExistence type="predicted"/>